<dbReference type="STRING" id="1156394.T0QGJ3"/>
<dbReference type="AlphaFoldDB" id="T0QGJ3"/>
<keyword evidence="3 8" id="KW-0812">Transmembrane</keyword>
<evidence type="ECO:0000256" key="1">
    <source>
        <dbReference type="ARBA" id="ARBA00004575"/>
    </source>
</evidence>
<feature type="signal peptide" evidence="9">
    <location>
        <begin position="1"/>
        <end position="22"/>
    </location>
</feature>
<evidence type="ECO:0000256" key="4">
    <source>
        <dbReference type="ARBA" id="ARBA00022729"/>
    </source>
</evidence>
<evidence type="ECO:0000313" key="10">
    <source>
        <dbReference type="EMBL" id="EQC33866.1"/>
    </source>
</evidence>
<protein>
    <submittedName>
        <fullName evidence="10">Uncharacterized protein</fullName>
    </submittedName>
</protein>
<dbReference type="InParanoid" id="T0QGJ3"/>
<feature type="transmembrane region" description="Helical" evidence="8">
    <location>
        <begin position="364"/>
        <end position="381"/>
    </location>
</feature>
<accession>T0QGJ3</accession>
<evidence type="ECO:0000256" key="9">
    <source>
        <dbReference type="SAM" id="SignalP"/>
    </source>
</evidence>
<evidence type="ECO:0000256" key="5">
    <source>
        <dbReference type="ARBA" id="ARBA00022989"/>
    </source>
</evidence>
<keyword evidence="4 9" id="KW-0732">Signal</keyword>
<feature type="transmembrane region" description="Helical" evidence="8">
    <location>
        <begin position="320"/>
        <end position="344"/>
    </location>
</feature>
<dbReference type="GeneID" id="19949274"/>
<sequence>MPPTSVPMQALVPLLLVAYYAGFAHHSATSASLWEADWVRTAEGSVANTNVTWFDDGDVHRYRFAKYGEKKTYCFYPNATLSFRMEPLTSPSQPYVVQWLGQFEAAHVVANFAAGYMTQLQERIPLIRSLLWPWSDLPVKLTSKARDQLHLTYIGPTSTPCRMHEGFEAHYTPFVDQFVPEKLQYVLALFRNYVALRCESFHALPCDGFGNECFIKLSPFEYPCITVHGPTSGIVLANAQVPFTIASKTYVDMAFARNFLLGLFVYFSAETLATNRLFHYALGTAISIVFSLTLPLYWMSKLALNVVRRLPGGRALASGIKVASSIMGLVLLPVIYNPLCYLLDLLYQFWLSDSVMDVPHLGKLYVTFFGLVGGAMVHRFHGGRPTQANLRSAVAAPATSTARKQRSWRAPSSTLQSISRYLAWRCCCRARRQPPHRVSSYC</sequence>
<evidence type="ECO:0000256" key="3">
    <source>
        <dbReference type="ARBA" id="ARBA00022692"/>
    </source>
</evidence>
<dbReference type="OrthoDB" id="509138at2759"/>
<dbReference type="InterPro" id="IPR019358">
    <property type="entry name" value="NEMP_fam"/>
</dbReference>
<dbReference type="EMBL" id="JH767157">
    <property type="protein sequence ID" value="EQC33866.1"/>
    <property type="molecule type" value="Genomic_DNA"/>
</dbReference>
<dbReference type="RefSeq" id="XP_008612661.1">
    <property type="nucleotide sequence ID" value="XM_008614439.1"/>
</dbReference>
<dbReference type="PANTHER" id="PTHR13598:SF1">
    <property type="entry name" value="AT07567P-RELATED"/>
    <property type="match status" value="1"/>
</dbReference>
<keyword evidence="7" id="KW-0539">Nucleus</keyword>
<evidence type="ECO:0000256" key="8">
    <source>
        <dbReference type="SAM" id="Phobius"/>
    </source>
</evidence>
<dbReference type="VEuPathDB" id="FungiDB:SDRG_08547"/>
<reference evidence="10 11" key="1">
    <citation type="submission" date="2012-04" db="EMBL/GenBank/DDBJ databases">
        <title>The Genome Sequence of Saprolegnia declina VS20.</title>
        <authorList>
            <consortium name="The Broad Institute Genome Sequencing Platform"/>
            <person name="Russ C."/>
            <person name="Nusbaum C."/>
            <person name="Tyler B."/>
            <person name="van West P."/>
            <person name="Dieguez-Uribeondo J."/>
            <person name="de Bruijn I."/>
            <person name="Tripathy S."/>
            <person name="Jiang R."/>
            <person name="Young S.K."/>
            <person name="Zeng Q."/>
            <person name="Gargeya S."/>
            <person name="Fitzgerald M."/>
            <person name="Haas B."/>
            <person name="Abouelleil A."/>
            <person name="Alvarado L."/>
            <person name="Arachchi H.M."/>
            <person name="Berlin A."/>
            <person name="Chapman S.B."/>
            <person name="Goldberg J."/>
            <person name="Griggs A."/>
            <person name="Gujja S."/>
            <person name="Hansen M."/>
            <person name="Howarth C."/>
            <person name="Imamovic A."/>
            <person name="Larimer J."/>
            <person name="McCowen C."/>
            <person name="Montmayeur A."/>
            <person name="Murphy C."/>
            <person name="Neiman D."/>
            <person name="Pearson M."/>
            <person name="Priest M."/>
            <person name="Roberts A."/>
            <person name="Saif S."/>
            <person name="Shea T."/>
            <person name="Sisk P."/>
            <person name="Sykes S."/>
            <person name="Wortman J."/>
            <person name="Nusbaum C."/>
            <person name="Birren B."/>
        </authorList>
    </citation>
    <scope>NUCLEOTIDE SEQUENCE [LARGE SCALE GENOMIC DNA]</scope>
    <source>
        <strain evidence="10 11">VS20</strain>
    </source>
</reference>
<feature type="transmembrane region" description="Helical" evidence="8">
    <location>
        <begin position="277"/>
        <end position="299"/>
    </location>
</feature>
<evidence type="ECO:0000256" key="2">
    <source>
        <dbReference type="ARBA" id="ARBA00005748"/>
    </source>
</evidence>
<comment type="similarity">
    <text evidence="2">Belongs to the NEMP family.</text>
</comment>
<feature type="chain" id="PRO_5004569666" evidence="9">
    <location>
        <begin position="23"/>
        <end position="442"/>
    </location>
</feature>
<dbReference type="Proteomes" id="UP000030762">
    <property type="component" value="Unassembled WGS sequence"/>
</dbReference>
<comment type="subcellular location">
    <subcellularLocation>
        <location evidence="1">Nucleus inner membrane</location>
        <topology evidence="1">Multi-pass membrane protein</topology>
        <orientation evidence="1">Nucleoplasmic side</orientation>
    </subcellularLocation>
</comment>
<dbReference type="GO" id="GO:0005637">
    <property type="term" value="C:nuclear inner membrane"/>
    <property type="evidence" value="ECO:0007669"/>
    <property type="project" value="UniProtKB-SubCell"/>
</dbReference>
<evidence type="ECO:0000256" key="6">
    <source>
        <dbReference type="ARBA" id="ARBA00023136"/>
    </source>
</evidence>
<organism evidence="10 11">
    <name type="scientific">Saprolegnia diclina (strain VS20)</name>
    <dbReference type="NCBI Taxonomy" id="1156394"/>
    <lineage>
        <taxon>Eukaryota</taxon>
        <taxon>Sar</taxon>
        <taxon>Stramenopiles</taxon>
        <taxon>Oomycota</taxon>
        <taxon>Saprolegniomycetes</taxon>
        <taxon>Saprolegniales</taxon>
        <taxon>Saprolegniaceae</taxon>
        <taxon>Saprolegnia</taxon>
    </lineage>
</organism>
<proteinExistence type="inferred from homology"/>
<dbReference type="eggNOG" id="ENOG502RBFK">
    <property type="taxonomic scope" value="Eukaryota"/>
</dbReference>
<evidence type="ECO:0000313" key="11">
    <source>
        <dbReference type="Proteomes" id="UP000030762"/>
    </source>
</evidence>
<keyword evidence="11" id="KW-1185">Reference proteome</keyword>
<name>T0QGJ3_SAPDV</name>
<gene>
    <name evidence="10" type="ORF">SDRG_08547</name>
</gene>
<keyword evidence="5 8" id="KW-1133">Transmembrane helix</keyword>
<dbReference type="PANTHER" id="PTHR13598">
    <property type="entry name" value="AT07567P-RELATED"/>
    <property type="match status" value="1"/>
</dbReference>
<keyword evidence="6 8" id="KW-0472">Membrane</keyword>
<evidence type="ECO:0000256" key="7">
    <source>
        <dbReference type="ARBA" id="ARBA00023242"/>
    </source>
</evidence>